<protein>
    <submittedName>
        <fullName evidence="1">Uncharacterized protein</fullName>
    </submittedName>
</protein>
<organism evidence="1 2">
    <name type="scientific">Liparis tanakae</name>
    <name type="common">Tanaka's snailfish</name>
    <dbReference type="NCBI Taxonomy" id="230148"/>
    <lineage>
        <taxon>Eukaryota</taxon>
        <taxon>Metazoa</taxon>
        <taxon>Chordata</taxon>
        <taxon>Craniata</taxon>
        <taxon>Vertebrata</taxon>
        <taxon>Euteleostomi</taxon>
        <taxon>Actinopterygii</taxon>
        <taxon>Neopterygii</taxon>
        <taxon>Teleostei</taxon>
        <taxon>Neoteleostei</taxon>
        <taxon>Acanthomorphata</taxon>
        <taxon>Eupercaria</taxon>
        <taxon>Perciformes</taxon>
        <taxon>Cottioidei</taxon>
        <taxon>Cottales</taxon>
        <taxon>Liparidae</taxon>
        <taxon>Liparis</taxon>
    </lineage>
</organism>
<proteinExistence type="predicted"/>
<gene>
    <name evidence="1" type="ORF">EYF80_001780</name>
</gene>
<reference evidence="1 2" key="1">
    <citation type="submission" date="2019-03" db="EMBL/GenBank/DDBJ databases">
        <title>First draft genome of Liparis tanakae, snailfish: a comprehensive survey of snailfish specific genes.</title>
        <authorList>
            <person name="Kim W."/>
            <person name="Song I."/>
            <person name="Jeong J.-H."/>
            <person name="Kim D."/>
            <person name="Kim S."/>
            <person name="Ryu S."/>
            <person name="Song J.Y."/>
            <person name="Lee S.K."/>
        </authorList>
    </citation>
    <scope>NUCLEOTIDE SEQUENCE [LARGE SCALE GENOMIC DNA]</scope>
    <source>
        <tissue evidence="1">Muscle</tissue>
    </source>
</reference>
<dbReference type="EMBL" id="SRLO01000008">
    <property type="protein sequence ID" value="TNN87816.1"/>
    <property type="molecule type" value="Genomic_DNA"/>
</dbReference>
<name>A0A4Z2JC88_9TELE</name>
<evidence type="ECO:0000313" key="2">
    <source>
        <dbReference type="Proteomes" id="UP000314294"/>
    </source>
</evidence>
<evidence type="ECO:0000313" key="1">
    <source>
        <dbReference type="EMBL" id="TNN87816.1"/>
    </source>
</evidence>
<dbReference type="AlphaFoldDB" id="A0A4Z2JC88"/>
<keyword evidence="2" id="KW-1185">Reference proteome</keyword>
<accession>A0A4Z2JC88</accession>
<comment type="caution">
    <text evidence="1">The sequence shown here is derived from an EMBL/GenBank/DDBJ whole genome shotgun (WGS) entry which is preliminary data.</text>
</comment>
<dbReference type="Proteomes" id="UP000314294">
    <property type="component" value="Unassembled WGS sequence"/>
</dbReference>
<sequence>MLEEAYRLPRIDQQGVIRHRVAPFHAHMASARNRQAVENLCAPEGQRHARLVVAEVISQRDQKHFAAVQFGLLAVLIQEQELLQLLYSVLQN</sequence>